<keyword evidence="3" id="KW-1185">Reference proteome</keyword>
<keyword evidence="1" id="KW-0472">Membrane</keyword>
<reference evidence="3" key="1">
    <citation type="journal article" date="2019" name="Int. J. Syst. Evol. Microbiol.">
        <title>The Global Catalogue of Microorganisms (GCM) 10K type strain sequencing project: providing services to taxonomists for standard genome sequencing and annotation.</title>
        <authorList>
            <consortium name="The Broad Institute Genomics Platform"/>
            <consortium name="The Broad Institute Genome Sequencing Center for Infectious Disease"/>
            <person name="Wu L."/>
            <person name="Ma J."/>
        </authorList>
    </citation>
    <scope>NUCLEOTIDE SEQUENCE [LARGE SCALE GENOMIC DNA]</scope>
    <source>
        <strain evidence="3">TISTR 1827</strain>
    </source>
</reference>
<organism evidence="2 3">
    <name type="scientific">Paenibacillus thailandensis</name>
    <dbReference type="NCBI Taxonomy" id="393250"/>
    <lineage>
        <taxon>Bacteria</taxon>
        <taxon>Bacillati</taxon>
        <taxon>Bacillota</taxon>
        <taxon>Bacilli</taxon>
        <taxon>Bacillales</taxon>
        <taxon>Paenibacillaceae</taxon>
        <taxon>Paenibacillus</taxon>
    </lineage>
</organism>
<dbReference type="EMBL" id="JBHUMY010000012">
    <property type="protein sequence ID" value="MFD2661120.1"/>
    <property type="molecule type" value="Genomic_DNA"/>
</dbReference>
<evidence type="ECO:0000256" key="1">
    <source>
        <dbReference type="SAM" id="Phobius"/>
    </source>
</evidence>
<protein>
    <submittedName>
        <fullName evidence="2">Uncharacterized protein</fullName>
    </submittedName>
</protein>
<name>A0ABW5QYE7_9BACL</name>
<evidence type="ECO:0000313" key="3">
    <source>
        <dbReference type="Proteomes" id="UP001597493"/>
    </source>
</evidence>
<dbReference type="RefSeq" id="WP_379273492.1">
    <property type="nucleotide sequence ID" value="NZ_JBHUGT010000024.1"/>
</dbReference>
<gene>
    <name evidence="2" type="ORF">ACFSW5_12740</name>
</gene>
<keyword evidence="1" id="KW-0812">Transmembrane</keyword>
<keyword evidence="1" id="KW-1133">Transmembrane helix</keyword>
<evidence type="ECO:0000313" key="2">
    <source>
        <dbReference type="EMBL" id="MFD2661120.1"/>
    </source>
</evidence>
<sequence>MFYIIGGIIVLLILARLGAKGVGFFLFLVALFVLWRLGVLSFIFNMVARGFGWIFVRVVIMYERLFGDEAATAMSVIAAKAIWT</sequence>
<accession>A0ABW5QYE7</accession>
<dbReference type="Proteomes" id="UP001597493">
    <property type="component" value="Unassembled WGS sequence"/>
</dbReference>
<feature type="transmembrane region" description="Helical" evidence="1">
    <location>
        <begin position="29"/>
        <end position="56"/>
    </location>
</feature>
<proteinExistence type="predicted"/>
<comment type="caution">
    <text evidence="2">The sequence shown here is derived from an EMBL/GenBank/DDBJ whole genome shotgun (WGS) entry which is preliminary data.</text>
</comment>